<proteinExistence type="predicted"/>
<evidence type="ECO:0000259" key="2">
    <source>
        <dbReference type="PROSITE" id="PS50850"/>
    </source>
</evidence>
<feature type="domain" description="Major facilitator superfamily (MFS) profile" evidence="2">
    <location>
        <begin position="94"/>
        <end position="177"/>
    </location>
</feature>
<dbReference type="PANTHER" id="PTHR43129">
    <property type="entry name" value="FOSMIDOMYCIN RESISTANCE PROTEIN"/>
    <property type="match status" value="1"/>
</dbReference>
<dbReference type="AlphaFoldDB" id="X0ZNL5"/>
<feature type="transmembrane region" description="Helical" evidence="1">
    <location>
        <begin position="21"/>
        <end position="41"/>
    </location>
</feature>
<feature type="non-terminal residue" evidence="3">
    <location>
        <position position="177"/>
    </location>
</feature>
<reference evidence="3" key="1">
    <citation type="journal article" date="2014" name="Front. Microbiol.">
        <title>High frequency of phylogenetically diverse reductive dehalogenase-homologous genes in deep subseafloor sedimentary metagenomes.</title>
        <authorList>
            <person name="Kawai M."/>
            <person name="Futagami T."/>
            <person name="Toyoda A."/>
            <person name="Takaki Y."/>
            <person name="Nishi S."/>
            <person name="Hori S."/>
            <person name="Arai W."/>
            <person name="Tsubouchi T."/>
            <person name="Morono Y."/>
            <person name="Uchiyama I."/>
            <person name="Ito T."/>
            <person name="Fujiyama A."/>
            <person name="Inagaki F."/>
            <person name="Takami H."/>
        </authorList>
    </citation>
    <scope>NUCLEOTIDE SEQUENCE</scope>
    <source>
        <strain evidence="3">Expedition CK06-06</strain>
    </source>
</reference>
<dbReference type="InterPro" id="IPR020846">
    <property type="entry name" value="MFS_dom"/>
</dbReference>
<gene>
    <name evidence="3" type="ORF">S01H1_79014</name>
</gene>
<dbReference type="Gene3D" id="1.20.1250.20">
    <property type="entry name" value="MFS general substrate transporter like domains"/>
    <property type="match status" value="2"/>
</dbReference>
<keyword evidence="1" id="KW-0472">Membrane</keyword>
<evidence type="ECO:0000313" key="3">
    <source>
        <dbReference type="EMBL" id="GAG49796.1"/>
    </source>
</evidence>
<name>X0ZNL5_9ZZZZ</name>
<dbReference type="InterPro" id="IPR011701">
    <property type="entry name" value="MFS"/>
</dbReference>
<sequence>MQTTLIGREKFAGRETTAAAFFFLFGQIGFILGPLLAGRILDTSGQTGLLMLTVFTLPIGVYAAWALRNTAPSVQAEEREQEPKQESAKRGVIVFVAFALMAAFQSWASQNMTTFLPKYLSDLGQSPTQYGFLAAIYMGGSAIGNIVGGNLADRYGKRRVAALALTLGSIPLAVISQ</sequence>
<dbReference type="PANTHER" id="PTHR43129:SF1">
    <property type="entry name" value="FOSMIDOMYCIN RESISTANCE PROTEIN"/>
    <property type="match status" value="1"/>
</dbReference>
<keyword evidence="1" id="KW-0812">Transmembrane</keyword>
<feature type="transmembrane region" description="Helical" evidence="1">
    <location>
        <begin position="88"/>
        <end position="108"/>
    </location>
</feature>
<dbReference type="GO" id="GO:0022857">
    <property type="term" value="F:transmembrane transporter activity"/>
    <property type="evidence" value="ECO:0007669"/>
    <property type="project" value="InterPro"/>
</dbReference>
<organism evidence="3">
    <name type="scientific">marine sediment metagenome</name>
    <dbReference type="NCBI Taxonomy" id="412755"/>
    <lineage>
        <taxon>unclassified sequences</taxon>
        <taxon>metagenomes</taxon>
        <taxon>ecological metagenomes</taxon>
    </lineage>
</organism>
<dbReference type="InterPro" id="IPR036259">
    <property type="entry name" value="MFS_trans_sf"/>
</dbReference>
<keyword evidence="1" id="KW-1133">Transmembrane helix</keyword>
<dbReference type="GO" id="GO:0005886">
    <property type="term" value="C:plasma membrane"/>
    <property type="evidence" value="ECO:0007669"/>
    <property type="project" value="TreeGrafter"/>
</dbReference>
<dbReference type="PROSITE" id="PS50850">
    <property type="entry name" value="MFS"/>
    <property type="match status" value="1"/>
</dbReference>
<evidence type="ECO:0000256" key="1">
    <source>
        <dbReference type="SAM" id="Phobius"/>
    </source>
</evidence>
<comment type="caution">
    <text evidence="3">The sequence shown here is derived from an EMBL/GenBank/DDBJ whole genome shotgun (WGS) entry which is preliminary data.</text>
</comment>
<dbReference type="Pfam" id="PF07690">
    <property type="entry name" value="MFS_1"/>
    <property type="match status" value="1"/>
</dbReference>
<protein>
    <recommendedName>
        <fullName evidence="2">Major facilitator superfamily (MFS) profile domain-containing protein</fullName>
    </recommendedName>
</protein>
<feature type="transmembrane region" description="Helical" evidence="1">
    <location>
        <begin position="47"/>
        <end position="67"/>
    </location>
</feature>
<feature type="transmembrane region" description="Helical" evidence="1">
    <location>
        <begin position="128"/>
        <end position="148"/>
    </location>
</feature>
<accession>X0ZNL5</accession>
<dbReference type="EMBL" id="BARS01053227">
    <property type="protein sequence ID" value="GAG49796.1"/>
    <property type="molecule type" value="Genomic_DNA"/>
</dbReference>
<dbReference type="SUPFAM" id="SSF103473">
    <property type="entry name" value="MFS general substrate transporter"/>
    <property type="match status" value="1"/>
</dbReference>